<dbReference type="Gene3D" id="1.10.10.10">
    <property type="entry name" value="Winged helix-like DNA-binding domain superfamily/Winged helix DNA-binding domain"/>
    <property type="match status" value="1"/>
</dbReference>
<dbReference type="Proteomes" id="UP000199382">
    <property type="component" value="Unassembled WGS sequence"/>
</dbReference>
<keyword evidence="6" id="KW-1185">Reference proteome</keyword>
<dbReference type="NCBIfam" id="TIGR00732">
    <property type="entry name" value="dprA"/>
    <property type="match status" value="1"/>
</dbReference>
<evidence type="ECO:0000256" key="1">
    <source>
        <dbReference type="ARBA" id="ARBA00006525"/>
    </source>
</evidence>
<dbReference type="Pfam" id="PF17782">
    <property type="entry name" value="WHD_DprA"/>
    <property type="match status" value="1"/>
</dbReference>
<dbReference type="PANTHER" id="PTHR43022">
    <property type="entry name" value="PROTEIN SMF"/>
    <property type="match status" value="1"/>
</dbReference>
<evidence type="ECO:0000259" key="3">
    <source>
        <dbReference type="Pfam" id="PF02481"/>
    </source>
</evidence>
<accession>A0A1G8Z7Z6</accession>
<feature type="region of interest" description="Disordered" evidence="2">
    <location>
        <begin position="294"/>
        <end position="338"/>
    </location>
</feature>
<feature type="domain" description="Smf/DprA SLOG" evidence="3">
    <location>
        <begin position="88"/>
        <end position="292"/>
    </location>
</feature>
<dbReference type="STRING" id="571298.SAMN04488026_103137"/>
<dbReference type="PANTHER" id="PTHR43022:SF1">
    <property type="entry name" value="PROTEIN SMF"/>
    <property type="match status" value="1"/>
</dbReference>
<evidence type="ECO:0000259" key="4">
    <source>
        <dbReference type="Pfam" id="PF17782"/>
    </source>
</evidence>
<sequence>MEIVSSPPLAPPTSEGTRLAWLRLLRSHRVGTATFYRLMNEHAGDAEAALAALPQVAAAAGMSRYTPFSREQAEQELEAGYRAGARPLFIGAQDFPAALMDLTDAPPMLWAIGDSRLAERPTLAMVGARNASSLGRRAAASLARGLGDAGFVIVSGLARGIDGVVHKSALETGTIAVVAGGVDVIYPRENAELTAQIAERGMILSEMPPGMRPQARHFPRRNRIVSGLASAVIVVEAAARSGSLITARDALDQGRDVLAMPGHPLDARAAGCNMLIRDGATLIRGVEDVLEATGPLGSPLPRQSSHRSARSPIRKPAGKVSPPRTEPAQPTIGSSPGSIRTRILSLLGPAPIAEDQLLRDLSLPNQVVAGELLELEMEGQVERQPGGLLALSA</sequence>
<protein>
    <submittedName>
        <fullName evidence="5">DNA protecting protein DprA</fullName>
    </submittedName>
</protein>
<organism evidence="5 6">
    <name type="scientific">Aliiruegeria lutimaris</name>
    <dbReference type="NCBI Taxonomy" id="571298"/>
    <lineage>
        <taxon>Bacteria</taxon>
        <taxon>Pseudomonadati</taxon>
        <taxon>Pseudomonadota</taxon>
        <taxon>Alphaproteobacteria</taxon>
        <taxon>Rhodobacterales</taxon>
        <taxon>Roseobacteraceae</taxon>
        <taxon>Aliiruegeria</taxon>
    </lineage>
</organism>
<name>A0A1G8Z7Z6_9RHOB</name>
<evidence type="ECO:0000313" key="5">
    <source>
        <dbReference type="EMBL" id="SDK11178.1"/>
    </source>
</evidence>
<reference evidence="5 6" key="1">
    <citation type="submission" date="2016-10" db="EMBL/GenBank/DDBJ databases">
        <authorList>
            <person name="de Groot N.N."/>
        </authorList>
    </citation>
    <scope>NUCLEOTIDE SEQUENCE [LARGE SCALE GENOMIC DNA]</scope>
    <source>
        <strain evidence="5 6">DSM 25294</strain>
    </source>
</reference>
<dbReference type="Pfam" id="PF02481">
    <property type="entry name" value="DNA_processg_A"/>
    <property type="match status" value="1"/>
</dbReference>
<feature type="compositionally biased region" description="Basic residues" evidence="2">
    <location>
        <begin position="304"/>
        <end position="317"/>
    </location>
</feature>
<evidence type="ECO:0000256" key="2">
    <source>
        <dbReference type="SAM" id="MobiDB-lite"/>
    </source>
</evidence>
<dbReference type="InterPro" id="IPR036388">
    <property type="entry name" value="WH-like_DNA-bd_sf"/>
</dbReference>
<dbReference type="InterPro" id="IPR003488">
    <property type="entry name" value="DprA"/>
</dbReference>
<gene>
    <name evidence="5" type="ORF">SAMN04488026_103137</name>
</gene>
<dbReference type="AlphaFoldDB" id="A0A1G8Z7Z6"/>
<dbReference type="Gene3D" id="3.40.50.450">
    <property type="match status" value="1"/>
</dbReference>
<proteinExistence type="inferred from homology"/>
<dbReference type="GO" id="GO:0009294">
    <property type="term" value="P:DNA-mediated transformation"/>
    <property type="evidence" value="ECO:0007669"/>
    <property type="project" value="InterPro"/>
</dbReference>
<feature type="domain" description="DprA winged helix" evidence="4">
    <location>
        <begin position="334"/>
        <end position="387"/>
    </location>
</feature>
<evidence type="ECO:0000313" key="6">
    <source>
        <dbReference type="Proteomes" id="UP000199382"/>
    </source>
</evidence>
<dbReference type="InterPro" id="IPR041614">
    <property type="entry name" value="DprA_WH"/>
</dbReference>
<dbReference type="SUPFAM" id="SSF102405">
    <property type="entry name" value="MCP/YpsA-like"/>
    <property type="match status" value="1"/>
</dbReference>
<comment type="similarity">
    <text evidence="1">Belongs to the DprA/Smf family.</text>
</comment>
<dbReference type="EMBL" id="FNEK01000031">
    <property type="protein sequence ID" value="SDK11178.1"/>
    <property type="molecule type" value="Genomic_DNA"/>
</dbReference>
<dbReference type="Pfam" id="PF21102">
    <property type="entry name" value="DprA_N"/>
    <property type="match status" value="1"/>
</dbReference>
<dbReference type="InterPro" id="IPR057666">
    <property type="entry name" value="DrpA_SLOG"/>
</dbReference>